<accession>A0ABZ2M6V2</accession>
<name>A0ABZ2M6V2_9BACT</name>
<gene>
    <name evidence="1" type="ORF">LZC94_13335</name>
</gene>
<organism evidence="1 2">
    <name type="scientific">Pendulispora albinea</name>
    <dbReference type="NCBI Taxonomy" id="2741071"/>
    <lineage>
        <taxon>Bacteria</taxon>
        <taxon>Pseudomonadati</taxon>
        <taxon>Myxococcota</taxon>
        <taxon>Myxococcia</taxon>
        <taxon>Myxococcales</taxon>
        <taxon>Sorangiineae</taxon>
        <taxon>Pendulisporaceae</taxon>
        <taxon>Pendulispora</taxon>
    </lineage>
</organism>
<dbReference type="Proteomes" id="UP001370348">
    <property type="component" value="Chromosome"/>
</dbReference>
<reference evidence="1 2" key="1">
    <citation type="submission" date="2021-12" db="EMBL/GenBank/DDBJ databases">
        <title>Discovery of the Pendulisporaceae a myxobacterial family with distinct sporulation behavior and unique specialized metabolism.</title>
        <authorList>
            <person name="Garcia R."/>
            <person name="Popoff A."/>
            <person name="Bader C.D."/>
            <person name="Loehr J."/>
            <person name="Walesch S."/>
            <person name="Walt C."/>
            <person name="Boldt J."/>
            <person name="Bunk B."/>
            <person name="Haeckl F.J.F.P.J."/>
            <person name="Gunesch A.P."/>
            <person name="Birkelbach J."/>
            <person name="Nuebel U."/>
            <person name="Pietschmann T."/>
            <person name="Bach T."/>
            <person name="Mueller R."/>
        </authorList>
    </citation>
    <scope>NUCLEOTIDE SEQUENCE [LARGE SCALE GENOMIC DNA]</scope>
    <source>
        <strain evidence="1 2">MSr11954</strain>
    </source>
</reference>
<proteinExistence type="predicted"/>
<sequence>MTTSPRCFGAGGDPGGSVFLKAGATALDPAALRTIVPVGDVPYYRFAPDKGNQGQGGADASIISNLASGRECRDNTPVLIRRQHTHPNPLRARDDGKLTVLVGTDSGFEALTVLVYDEIKVHLEPVP</sequence>
<dbReference type="EMBL" id="CP089984">
    <property type="protein sequence ID" value="WXB18233.1"/>
    <property type="molecule type" value="Genomic_DNA"/>
</dbReference>
<dbReference type="RefSeq" id="WP_394827875.1">
    <property type="nucleotide sequence ID" value="NZ_CP089984.1"/>
</dbReference>
<keyword evidence="2" id="KW-1185">Reference proteome</keyword>
<protein>
    <submittedName>
        <fullName evidence="1">Uncharacterized protein</fullName>
    </submittedName>
</protein>
<evidence type="ECO:0000313" key="1">
    <source>
        <dbReference type="EMBL" id="WXB18233.1"/>
    </source>
</evidence>
<evidence type="ECO:0000313" key="2">
    <source>
        <dbReference type="Proteomes" id="UP001370348"/>
    </source>
</evidence>